<feature type="domain" description="EAL" evidence="10">
    <location>
        <begin position="777"/>
        <end position="1025"/>
    </location>
</feature>
<feature type="transmembrane region" description="Helical" evidence="8">
    <location>
        <begin position="138"/>
        <end position="159"/>
    </location>
</feature>
<feature type="transmembrane region" description="Helical" evidence="8">
    <location>
        <begin position="179"/>
        <end position="201"/>
    </location>
</feature>
<dbReference type="InterPro" id="IPR052155">
    <property type="entry name" value="Biofilm_reg_signaling"/>
</dbReference>
<evidence type="ECO:0000313" key="13">
    <source>
        <dbReference type="Proteomes" id="UP000320653"/>
    </source>
</evidence>
<dbReference type="NCBIfam" id="TIGR00229">
    <property type="entry name" value="sensory_box"/>
    <property type="match status" value="1"/>
</dbReference>
<dbReference type="PROSITE" id="PS50883">
    <property type="entry name" value="EAL"/>
    <property type="match status" value="1"/>
</dbReference>
<evidence type="ECO:0000256" key="6">
    <source>
        <dbReference type="ARBA" id="ARBA00023136"/>
    </source>
</evidence>
<evidence type="ECO:0000256" key="7">
    <source>
        <dbReference type="ARBA" id="ARBA00023177"/>
    </source>
</evidence>
<keyword evidence="3" id="KW-0813">Transport</keyword>
<dbReference type="InterPro" id="IPR018047">
    <property type="entry name" value="Ammonium_transpt_CS"/>
</dbReference>
<dbReference type="SMART" id="SM00267">
    <property type="entry name" value="GGDEF"/>
    <property type="match status" value="1"/>
</dbReference>
<evidence type="ECO:0000259" key="9">
    <source>
        <dbReference type="PROSITE" id="PS50112"/>
    </source>
</evidence>
<evidence type="ECO:0000256" key="5">
    <source>
        <dbReference type="ARBA" id="ARBA00022989"/>
    </source>
</evidence>
<comment type="caution">
    <text evidence="12">The sequence shown here is derived from an EMBL/GenBank/DDBJ whole genome shotgun (WGS) entry which is preliminary data.</text>
</comment>
<evidence type="ECO:0000259" key="10">
    <source>
        <dbReference type="PROSITE" id="PS50883"/>
    </source>
</evidence>
<dbReference type="SUPFAM" id="SSF55785">
    <property type="entry name" value="PYP-like sensor domain (PAS domain)"/>
    <property type="match status" value="1"/>
</dbReference>
<dbReference type="Pfam" id="PF00909">
    <property type="entry name" value="Ammonium_transp"/>
    <property type="match status" value="1"/>
</dbReference>
<dbReference type="InterPro" id="IPR029787">
    <property type="entry name" value="Nucleotide_cyclase"/>
</dbReference>
<dbReference type="PANTHER" id="PTHR44757:SF2">
    <property type="entry name" value="BIOFILM ARCHITECTURE MAINTENANCE PROTEIN MBAA"/>
    <property type="match status" value="1"/>
</dbReference>
<dbReference type="GO" id="GO:0008519">
    <property type="term" value="F:ammonium channel activity"/>
    <property type="evidence" value="ECO:0007669"/>
    <property type="project" value="InterPro"/>
</dbReference>
<feature type="transmembrane region" description="Helical" evidence="8">
    <location>
        <begin position="370"/>
        <end position="392"/>
    </location>
</feature>
<dbReference type="InterPro" id="IPR000160">
    <property type="entry name" value="GGDEF_dom"/>
</dbReference>
<gene>
    <name evidence="12" type="ORF">FHW37_10299</name>
</gene>
<dbReference type="InterPro" id="IPR000014">
    <property type="entry name" value="PAS"/>
</dbReference>
<feature type="transmembrane region" description="Helical" evidence="8">
    <location>
        <begin position="26"/>
        <end position="46"/>
    </location>
</feature>
<dbReference type="Gene3D" id="3.30.70.270">
    <property type="match status" value="1"/>
</dbReference>
<feature type="domain" description="PAS" evidence="9">
    <location>
        <begin position="484"/>
        <end position="548"/>
    </location>
</feature>
<dbReference type="PROSITE" id="PS50887">
    <property type="entry name" value="GGDEF"/>
    <property type="match status" value="1"/>
</dbReference>
<organism evidence="12 13">
    <name type="scientific">Neorhizobium alkalisoli</name>
    <dbReference type="NCBI Taxonomy" id="528178"/>
    <lineage>
        <taxon>Bacteria</taxon>
        <taxon>Pseudomonadati</taxon>
        <taxon>Pseudomonadota</taxon>
        <taxon>Alphaproteobacteria</taxon>
        <taxon>Hyphomicrobiales</taxon>
        <taxon>Rhizobiaceae</taxon>
        <taxon>Rhizobium/Agrobacterium group</taxon>
        <taxon>Neorhizobium</taxon>
    </lineage>
</organism>
<comment type="similarity">
    <text evidence="2">Belongs to the ammonia transporter channel (TC 1.A.11.2) family.</text>
</comment>
<feature type="transmembrane region" description="Helical" evidence="8">
    <location>
        <begin position="67"/>
        <end position="84"/>
    </location>
</feature>
<feature type="domain" description="GGDEF" evidence="11">
    <location>
        <begin position="634"/>
        <end position="768"/>
    </location>
</feature>
<dbReference type="Gene3D" id="3.20.20.450">
    <property type="entry name" value="EAL domain"/>
    <property type="match status" value="1"/>
</dbReference>
<feature type="transmembrane region" description="Helical" evidence="8">
    <location>
        <begin position="337"/>
        <end position="358"/>
    </location>
</feature>
<evidence type="ECO:0000259" key="11">
    <source>
        <dbReference type="PROSITE" id="PS50887"/>
    </source>
</evidence>
<dbReference type="PROSITE" id="PS01219">
    <property type="entry name" value="AMMONIUM_TRANSP"/>
    <property type="match status" value="1"/>
</dbReference>
<evidence type="ECO:0000256" key="4">
    <source>
        <dbReference type="ARBA" id="ARBA00022692"/>
    </source>
</evidence>
<evidence type="ECO:0000256" key="8">
    <source>
        <dbReference type="SAM" id="Phobius"/>
    </source>
</evidence>
<dbReference type="InterPro" id="IPR029020">
    <property type="entry name" value="Ammonium/urea_transptr"/>
</dbReference>
<protein>
    <submittedName>
        <fullName evidence="12">Amt family ammonium transporter</fullName>
    </submittedName>
</protein>
<dbReference type="EMBL" id="VIWP01000002">
    <property type="protein sequence ID" value="TWF56470.1"/>
    <property type="molecule type" value="Genomic_DNA"/>
</dbReference>
<dbReference type="GO" id="GO:0016020">
    <property type="term" value="C:membrane"/>
    <property type="evidence" value="ECO:0007669"/>
    <property type="project" value="UniProtKB-SubCell"/>
</dbReference>
<feature type="transmembrane region" description="Helical" evidence="8">
    <location>
        <begin position="222"/>
        <end position="247"/>
    </location>
</feature>
<keyword evidence="4 8" id="KW-0812">Transmembrane</keyword>
<dbReference type="SUPFAM" id="SSF141868">
    <property type="entry name" value="EAL domain-like"/>
    <property type="match status" value="1"/>
</dbReference>
<dbReference type="InterPro" id="IPR043128">
    <property type="entry name" value="Rev_trsase/Diguanyl_cyclase"/>
</dbReference>
<dbReference type="CDD" id="cd01949">
    <property type="entry name" value="GGDEF"/>
    <property type="match status" value="1"/>
</dbReference>
<feature type="transmembrane region" description="Helical" evidence="8">
    <location>
        <begin position="253"/>
        <end position="274"/>
    </location>
</feature>
<sequence length="1057" mass="114275">MASVAGLSPDMLFAGDGHFAASNLDLIWVLVAAVMVMAMQVGFLLLEAGMVRSKNSINVAQKNLLDFVFGAVAFAAVGFMMAFGKSDGLLPIGSDDTFYFLNQVSPWQSAFFVFQVMFCGMASTIVSGAVAERMKLAAYVFASLFMSVLIYPAFVHWAWGNALFANSTAFLANMGFVDFAGSTVVHSTGGWMALAACLVIGPRLGKYGIDGSPVRIAGHNPVLATTGAMMLFTGWIGLTSGATLGLSHSPAPIIVNTVLAGGMGACIGYVLGFFQDGVILPEKSSAGLLGGLVAVTAGCDMFNPAASLMVGAIGGAVAIFGNAFVERVLKVDDAVGAIGVHAFAGVAGTLLVALFAPLELLPAGSRLGQLQIQMVGAGVNFYWSFGLGYIFFRILGRIMPIRVSLEDEDDGLNMAEHGTRLGVGHVENALGDLLDANPNLQKRLPIVRGDESERLTGLFNRLMNRLEDQERSRGELLQLRHDREEAERVATLANATFEAIMIHRNGLVVDGNEQLSALVGLPLSELVGTSIYDFLMDGETMSIAEIVQLNDDTSYEISISRPNGECIPVQARGRDIVFRGETARVGCFFDLRERKQAEQRIRHLAQHDALTGLPNRVLFSERLKSLVNTAGPGRSCGVVMVDLDRFKDINDIHGHQAGDAVIRATANRLAAVAGEHASAARLGGDEFAVLLCHVENEAQLEDFGARILQAMAEPIDIGFGEQVNVSVSIGGALCPDHAQDSDPLVGCADIALYHAKNAGRNAFRLFRKGMNELIEKRRALEADLEIGLKRGEFELYLQPRVEVETADVIGYEALLRWSHPKRGMISPGDFIPVAEASGKIIQLGEWVLAEACRLLETIEGRISVNVSPLQFRHSEFVSNLTELLRRTGADPNRIELEITENVLIDDDKRALQILNDLKKIGFDIALDDFGTGYSSLSYLSRYPFDTIKIDRSFVSNIGKVENAQVIVRTIIDLGAGLGMNTVAEGVERIEEALFLAQAGCDELQGYLLGRPARASELARDIDPAIATRLRNMPRRLPEIQDDSFESITPQRMLHRKV</sequence>
<evidence type="ECO:0000313" key="12">
    <source>
        <dbReference type="EMBL" id="TWF56470.1"/>
    </source>
</evidence>
<dbReference type="CDD" id="cd00130">
    <property type="entry name" value="PAS"/>
    <property type="match status" value="1"/>
</dbReference>
<dbReference type="InterPro" id="IPR035965">
    <property type="entry name" value="PAS-like_dom_sf"/>
</dbReference>
<dbReference type="InterPro" id="IPR024041">
    <property type="entry name" value="NH4_transpt_AmtB-like_dom"/>
</dbReference>
<dbReference type="InterPro" id="IPR001633">
    <property type="entry name" value="EAL_dom"/>
</dbReference>
<dbReference type="NCBIfam" id="TIGR00254">
    <property type="entry name" value="GGDEF"/>
    <property type="match status" value="1"/>
</dbReference>
<dbReference type="Pfam" id="PF00563">
    <property type="entry name" value="EAL"/>
    <property type="match status" value="1"/>
</dbReference>
<dbReference type="Gene3D" id="3.30.450.20">
    <property type="entry name" value="PAS domain"/>
    <property type="match status" value="1"/>
</dbReference>
<name>A0A561R1I5_9HYPH</name>
<keyword evidence="5 8" id="KW-1133">Transmembrane helix</keyword>
<evidence type="ECO:0000256" key="2">
    <source>
        <dbReference type="ARBA" id="ARBA00005887"/>
    </source>
</evidence>
<dbReference type="InterPro" id="IPR035919">
    <property type="entry name" value="EAL_sf"/>
</dbReference>
<dbReference type="CDD" id="cd01948">
    <property type="entry name" value="EAL"/>
    <property type="match status" value="1"/>
</dbReference>
<accession>A0A561R1I5</accession>
<keyword evidence="7" id="KW-0924">Ammonia transport</keyword>
<evidence type="ECO:0000256" key="3">
    <source>
        <dbReference type="ARBA" id="ARBA00022448"/>
    </source>
</evidence>
<proteinExistence type="inferred from homology"/>
<keyword evidence="13" id="KW-1185">Reference proteome</keyword>
<comment type="subcellular location">
    <subcellularLocation>
        <location evidence="1">Membrane</location>
        <topology evidence="1">Multi-pass membrane protein</topology>
    </subcellularLocation>
</comment>
<dbReference type="SUPFAM" id="SSF111352">
    <property type="entry name" value="Ammonium transporter"/>
    <property type="match status" value="1"/>
</dbReference>
<dbReference type="Proteomes" id="UP000320653">
    <property type="component" value="Unassembled WGS sequence"/>
</dbReference>
<feature type="transmembrane region" description="Helical" evidence="8">
    <location>
        <begin position="309"/>
        <end position="325"/>
    </location>
</feature>
<dbReference type="Gene3D" id="1.10.3430.10">
    <property type="entry name" value="Ammonium transporter AmtB like domains"/>
    <property type="match status" value="1"/>
</dbReference>
<reference evidence="12 13" key="1">
    <citation type="submission" date="2019-06" db="EMBL/GenBank/DDBJ databases">
        <title>Sorghum-associated microbial communities from plants grown in Nebraska, USA.</title>
        <authorList>
            <person name="Schachtman D."/>
        </authorList>
    </citation>
    <scope>NUCLEOTIDE SEQUENCE [LARGE SCALE GENOMIC DNA]</scope>
    <source>
        <strain evidence="12 13">1225</strain>
    </source>
</reference>
<evidence type="ECO:0000256" key="1">
    <source>
        <dbReference type="ARBA" id="ARBA00004141"/>
    </source>
</evidence>
<dbReference type="PANTHER" id="PTHR44757">
    <property type="entry name" value="DIGUANYLATE CYCLASE DGCP"/>
    <property type="match status" value="1"/>
</dbReference>
<keyword evidence="6 8" id="KW-0472">Membrane</keyword>
<dbReference type="RefSeq" id="WP_246690689.1">
    <property type="nucleotide sequence ID" value="NZ_VIWP01000002.1"/>
</dbReference>
<dbReference type="SMART" id="SM00052">
    <property type="entry name" value="EAL"/>
    <property type="match status" value="1"/>
</dbReference>
<dbReference type="Pfam" id="PF00990">
    <property type="entry name" value="GGDEF"/>
    <property type="match status" value="1"/>
</dbReference>
<dbReference type="PROSITE" id="PS50112">
    <property type="entry name" value="PAS"/>
    <property type="match status" value="1"/>
</dbReference>
<dbReference type="AlphaFoldDB" id="A0A561R1I5"/>
<feature type="transmembrane region" description="Helical" evidence="8">
    <location>
        <begin position="104"/>
        <end position="126"/>
    </location>
</feature>
<dbReference type="SUPFAM" id="SSF55073">
    <property type="entry name" value="Nucleotide cyclase"/>
    <property type="match status" value="1"/>
</dbReference>